<dbReference type="RefSeq" id="WP_135266233.1">
    <property type="nucleotide sequence ID" value="NZ_CP038436.1"/>
</dbReference>
<evidence type="ECO:0000313" key="2">
    <source>
        <dbReference type="Proteomes" id="UP000294853"/>
    </source>
</evidence>
<dbReference type="SUPFAM" id="SSF47413">
    <property type="entry name" value="lambda repressor-like DNA-binding domains"/>
    <property type="match status" value="1"/>
</dbReference>
<dbReference type="KEGG" id="nsn:EXE58_01420"/>
<name>A0A4P7ICE7_9ACTN</name>
<dbReference type="AlphaFoldDB" id="A0A4P7ICE7"/>
<dbReference type="OrthoDB" id="513181at2"/>
<proteinExistence type="predicted"/>
<accession>A0A4P7ICE7</accession>
<organism evidence="1 2">
    <name type="scientific">Nocardioides seonyuensis</name>
    <dbReference type="NCBI Taxonomy" id="2518371"/>
    <lineage>
        <taxon>Bacteria</taxon>
        <taxon>Bacillati</taxon>
        <taxon>Actinomycetota</taxon>
        <taxon>Actinomycetes</taxon>
        <taxon>Propionibacteriales</taxon>
        <taxon>Nocardioidaceae</taxon>
        <taxon>Nocardioides</taxon>
    </lineage>
</organism>
<evidence type="ECO:0000313" key="1">
    <source>
        <dbReference type="EMBL" id="QBX54260.1"/>
    </source>
</evidence>
<dbReference type="GO" id="GO:0003677">
    <property type="term" value="F:DNA binding"/>
    <property type="evidence" value="ECO:0007669"/>
    <property type="project" value="InterPro"/>
</dbReference>
<keyword evidence="2" id="KW-1185">Reference proteome</keyword>
<protein>
    <submittedName>
        <fullName evidence="1">Uncharacterized protein</fullName>
    </submittedName>
</protein>
<sequence>MRRFDPPALYAALDSERSSRGLTWSQVAAEVGVSLGTIRRLREYGRFEADGILTLARWVGRPVEESTRETSC</sequence>
<reference evidence="1 2" key="1">
    <citation type="submission" date="2019-03" db="EMBL/GenBank/DDBJ databases">
        <title>Three New Species of Nocardioides, Nocardioides euryhalodurans sp. nov., Nocardioides seonyuensis sp. nov. and Nocardioides eburneoflavus sp. nov. Iolated from Soil.</title>
        <authorList>
            <person name="Roh S.G."/>
            <person name="Lee C."/>
            <person name="Kim M.-K."/>
            <person name="Kim S.B."/>
        </authorList>
    </citation>
    <scope>NUCLEOTIDE SEQUENCE [LARGE SCALE GENOMIC DNA]</scope>
    <source>
        <strain evidence="1 2">MMS17-SY207-3</strain>
    </source>
</reference>
<dbReference type="EMBL" id="CP038436">
    <property type="protein sequence ID" value="QBX54260.1"/>
    <property type="molecule type" value="Genomic_DNA"/>
</dbReference>
<gene>
    <name evidence="1" type="ORF">EXE58_01420</name>
</gene>
<dbReference type="Proteomes" id="UP000294853">
    <property type="component" value="Chromosome"/>
</dbReference>
<dbReference type="InterPro" id="IPR010982">
    <property type="entry name" value="Lambda_DNA-bd_dom_sf"/>
</dbReference>